<dbReference type="EMBL" id="WMBF01000037">
    <property type="protein sequence ID" value="MBW5421200.1"/>
    <property type="molecule type" value="Genomic_DNA"/>
</dbReference>
<protein>
    <recommendedName>
        <fullName evidence="4">Lipoprotein</fullName>
    </recommendedName>
</protein>
<gene>
    <name evidence="2" type="ORF">GKQ77_06410</name>
</gene>
<keyword evidence="3" id="KW-1185">Reference proteome</keyword>
<evidence type="ECO:0000313" key="2">
    <source>
        <dbReference type="EMBL" id="MBW5421200.1"/>
    </source>
</evidence>
<name>A0ABS6YJC7_9ACTN</name>
<dbReference type="RefSeq" id="WP_219687737.1">
    <property type="nucleotide sequence ID" value="NZ_WMBF01000037.1"/>
</dbReference>
<comment type="caution">
    <text evidence="2">The sequence shown here is derived from an EMBL/GenBank/DDBJ whole genome shotgun (WGS) entry which is preliminary data.</text>
</comment>
<sequence length="272" mass="28997">MSSATDPLAQRARRAAITAAVIAALIAAAGCSSSSNGAKGNPSEGSPNRAASAAPKSSGGERAAKLISKAIDVTLDQDYLRSTRRMKTEGTTVMHSAMSGDTTVCKTHAGKGAATLDWVITPSALYTRGSKEALQLASEAKNDPTRVKVLADRWVKRNADVYAVMRDMCAPKTRRDYLEERLPSLGQLKKTPSTQRPATVQGRPATRITYKWEGGSVEFHIATEGKPFLLRVTNPAMDLDESFSDFGKPFRVAAPPGAATDEEMAEEVLAAQ</sequence>
<reference evidence="2 3" key="1">
    <citation type="submission" date="2019-11" db="EMBL/GenBank/DDBJ databases">
        <authorList>
            <person name="Ay H."/>
        </authorList>
    </citation>
    <scope>NUCLEOTIDE SEQUENCE [LARGE SCALE GENOMIC DNA]</scope>
    <source>
        <strain evidence="2 3">BG9H</strain>
    </source>
</reference>
<evidence type="ECO:0000256" key="1">
    <source>
        <dbReference type="SAM" id="MobiDB-lite"/>
    </source>
</evidence>
<organism evidence="2 3">
    <name type="scientific">Streptomyces anatolicus</name>
    <dbReference type="NCBI Taxonomy" id="2675858"/>
    <lineage>
        <taxon>Bacteria</taxon>
        <taxon>Bacillati</taxon>
        <taxon>Actinomycetota</taxon>
        <taxon>Actinomycetes</taxon>
        <taxon>Kitasatosporales</taxon>
        <taxon>Streptomycetaceae</taxon>
        <taxon>Streptomyces</taxon>
    </lineage>
</organism>
<proteinExistence type="predicted"/>
<evidence type="ECO:0000313" key="3">
    <source>
        <dbReference type="Proteomes" id="UP001197114"/>
    </source>
</evidence>
<accession>A0ABS6YJC7</accession>
<feature type="region of interest" description="Disordered" evidence="1">
    <location>
        <begin position="32"/>
        <end position="60"/>
    </location>
</feature>
<dbReference type="Proteomes" id="UP001197114">
    <property type="component" value="Unassembled WGS sequence"/>
</dbReference>
<evidence type="ECO:0008006" key="4">
    <source>
        <dbReference type="Google" id="ProtNLM"/>
    </source>
</evidence>